<keyword evidence="4" id="KW-1185">Reference proteome</keyword>
<evidence type="ECO:0000313" key="4">
    <source>
        <dbReference type="Proteomes" id="UP000015101"/>
    </source>
</evidence>
<protein>
    <submittedName>
        <fullName evidence="2 3">Uncharacterized protein</fullName>
    </submittedName>
</protein>
<evidence type="ECO:0000313" key="2">
    <source>
        <dbReference type="EMBL" id="ESO05186.1"/>
    </source>
</evidence>
<reference evidence="3" key="3">
    <citation type="submission" date="2015-06" db="UniProtKB">
        <authorList>
            <consortium name="EnsemblMetazoa"/>
        </authorList>
    </citation>
    <scope>IDENTIFICATION</scope>
</reference>
<organism evidence="3 4">
    <name type="scientific">Helobdella robusta</name>
    <name type="common">Californian leech</name>
    <dbReference type="NCBI Taxonomy" id="6412"/>
    <lineage>
        <taxon>Eukaryota</taxon>
        <taxon>Metazoa</taxon>
        <taxon>Spiralia</taxon>
        <taxon>Lophotrochozoa</taxon>
        <taxon>Annelida</taxon>
        <taxon>Clitellata</taxon>
        <taxon>Hirudinea</taxon>
        <taxon>Rhynchobdellida</taxon>
        <taxon>Glossiphoniidae</taxon>
        <taxon>Helobdella</taxon>
    </lineage>
</organism>
<feature type="coiled-coil region" evidence="1">
    <location>
        <begin position="276"/>
        <end position="310"/>
    </location>
</feature>
<dbReference type="GeneID" id="20203685"/>
<dbReference type="EMBL" id="AMQM01003890">
    <property type="status" value="NOT_ANNOTATED_CDS"/>
    <property type="molecule type" value="Genomic_DNA"/>
</dbReference>
<dbReference type="InParanoid" id="T1F4D6"/>
<reference evidence="4" key="1">
    <citation type="submission" date="2012-12" db="EMBL/GenBank/DDBJ databases">
        <authorList>
            <person name="Hellsten U."/>
            <person name="Grimwood J."/>
            <person name="Chapman J.A."/>
            <person name="Shapiro H."/>
            <person name="Aerts A."/>
            <person name="Otillar R.P."/>
            <person name="Terry A.Y."/>
            <person name="Boore J.L."/>
            <person name="Simakov O."/>
            <person name="Marletaz F."/>
            <person name="Cho S.-J."/>
            <person name="Edsinger-Gonzales E."/>
            <person name="Havlak P."/>
            <person name="Kuo D.-H."/>
            <person name="Larsson T."/>
            <person name="Lv J."/>
            <person name="Arendt D."/>
            <person name="Savage R."/>
            <person name="Osoegawa K."/>
            <person name="de Jong P."/>
            <person name="Lindberg D.R."/>
            <person name="Seaver E.C."/>
            <person name="Weisblat D.A."/>
            <person name="Putnam N.H."/>
            <person name="Grigoriev I.V."/>
            <person name="Rokhsar D.S."/>
        </authorList>
    </citation>
    <scope>NUCLEOTIDE SEQUENCE</scope>
</reference>
<reference evidence="2 4" key="2">
    <citation type="journal article" date="2013" name="Nature">
        <title>Insights into bilaterian evolution from three spiralian genomes.</title>
        <authorList>
            <person name="Simakov O."/>
            <person name="Marletaz F."/>
            <person name="Cho S.J."/>
            <person name="Edsinger-Gonzales E."/>
            <person name="Havlak P."/>
            <person name="Hellsten U."/>
            <person name="Kuo D.H."/>
            <person name="Larsson T."/>
            <person name="Lv J."/>
            <person name="Arendt D."/>
            <person name="Savage R."/>
            <person name="Osoegawa K."/>
            <person name="de Jong P."/>
            <person name="Grimwood J."/>
            <person name="Chapman J.A."/>
            <person name="Shapiro H."/>
            <person name="Aerts A."/>
            <person name="Otillar R.P."/>
            <person name="Terry A.Y."/>
            <person name="Boore J.L."/>
            <person name="Grigoriev I.V."/>
            <person name="Lindberg D.R."/>
            <person name="Seaver E.C."/>
            <person name="Weisblat D.A."/>
            <person name="Putnam N.H."/>
            <person name="Rokhsar D.S."/>
        </authorList>
    </citation>
    <scope>NUCLEOTIDE SEQUENCE</scope>
</reference>
<dbReference type="KEGG" id="hro:HELRODRAFT_171526"/>
<dbReference type="EnsemblMetazoa" id="HelroT171526">
    <property type="protein sequence ID" value="HelroP171526"/>
    <property type="gene ID" value="HelroG171526"/>
</dbReference>
<evidence type="ECO:0000313" key="3">
    <source>
        <dbReference type="EnsemblMetazoa" id="HelroP171526"/>
    </source>
</evidence>
<dbReference type="AlphaFoldDB" id="T1F4D6"/>
<sequence length="321" mass="36110">MKSSLTSNQFSSPSFLQQARLSPCLSKLRHKQEPRISTTSLPTPFNTSANKCELYKTDGADVESTDAEPSTTKMKIRKDFNKQLACELFIALSGANKISNSDTNNVKNIDFMQKNQLTYNEMNSLACPASPAKYLNYEVSETDDVKMNDINDEFTFAAVVAKGCEESDFKTKTVFKNYTPDRNVEKILRHDSYVSRANPVEIVVHLTNDNHIDDSICSLKVSQNSCHGCLQTDAVNNVGGTERLSVSDASSVSSFNASKKSEDSFNDIISELMSDNKYLDEKLYEKENEVDRLKKEIVDLKEKIKINNYEMSFLRSKVFGL</sequence>
<keyword evidence="1" id="KW-0175">Coiled coil</keyword>
<dbReference type="Proteomes" id="UP000015101">
    <property type="component" value="Unassembled WGS sequence"/>
</dbReference>
<dbReference type="HOGENOM" id="CLU_866777_0_0_1"/>
<dbReference type="RefSeq" id="XP_009016501.1">
    <property type="nucleotide sequence ID" value="XM_009018253.1"/>
</dbReference>
<accession>T1F4D6</accession>
<evidence type="ECO:0000256" key="1">
    <source>
        <dbReference type="SAM" id="Coils"/>
    </source>
</evidence>
<name>T1F4D6_HELRO</name>
<dbReference type="EMBL" id="KB096365">
    <property type="protein sequence ID" value="ESO05186.1"/>
    <property type="molecule type" value="Genomic_DNA"/>
</dbReference>
<gene>
    <name evidence="3" type="primary">20203685</name>
    <name evidence="2" type="ORF">HELRODRAFT_171526</name>
</gene>
<dbReference type="CTD" id="20203685"/>
<proteinExistence type="predicted"/>